<proteinExistence type="predicted"/>
<dbReference type="EMBL" id="FPJW01000001">
    <property type="protein sequence ID" value="SFX09143.1"/>
    <property type="molecule type" value="Genomic_DNA"/>
</dbReference>
<dbReference type="OrthoDB" id="595236at2"/>
<dbReference type="RefSeq" id="WP_072324715.1">
    <property type="nucleotide sequence ID" value="NZ_FPJW01000001.1"/>
</dbReference>
<gene>
    <name evidence="1" type="ORF">SAMN02745752_00502</name>
</gene>
<dbReference type="InterPro" id="IPR019647">
    <property type="entry name" value="PhoP_reg_network_YrbL"/>
</dbReference>
<name>A0A1K1U8G8_9GAMM</name>
<keyword evidence="2" id="KW-1185">Reference proteome</keyword>
<sequence length="235" mass="26894">MSDHKLLLAAETPLLKGSARHIYQHPHDKNLLVKVLIHQPYATRPGSLKEWRHELRFRFKHLCVLRELNEYVRIKSIATESSIFPHLASFRGFADTDLGPGIIVEAQKDQYGKLAPTYTELLKTGRFDAQAAADLEAFFQTYKASSLVMSDLTGRNIVYAWQGDCHRFMIIDGLGDKTLFPIRSTCAISNKLLKIKSIERQRRRYRKLFKHSIMLETVRAISTTPLIGKNSKKGK</sequence>
<dbReference type="STRING" id="1122209.SAMN02745752_00502"/>
<accession>A0A1K1U8G8</accession>
<reference evidence="1 2" key="1">
    <citation type="submission" date="2016-11" db="EMBL/GenBank/DDBJ databases">
        <authorList>
            <person name="Jaros S."/>
            <person name="Januszkiewicz K."/>
            <person name="Wedrychowicz H."/>
        </authorList>
    </citation>
    <scope>NUCLEOTIDE SEQUENCE [LARGE SCALE GENOMIC DNA]</scope>
    <source>
        <strain evidence="1 2">DSM 21637</strain>
    </source>
</reference>
<organism evidence="1 2">
    <name type="scientific">Marinospirillum alkaliphilum DSM 21637</name>
    <dbReference type="NCBI Taxonomy" id="1122209"/>
    <lineage>
        <taxon>Bacteria</taxon>
        <taxon>Pseudomonadati</taxon>
        <taxon>Pseudomonadota</taxon>
        <taxon>Gammaproteobacteria</taxon>
        <taxon>Oceanospirillales</taxon>
        <taxon>Oceanospirillaceae</taxon>
        <taxon>Marinospirillum</taxon>
    </lineage>
</organism>
<evidence type="ECO:0000313" key="1">
    <source>
        <dbReference type="EMBL" id="SFX09143.1"/>
    </source>
</evidence>
<dbReference type="AlphaFoldDB" id="A0A1K1U8G8"/>
<evidence type="ECO:0000313" key="2">
    <source>
        <dbReference type="Proteomes" id="UP000182350"/>
    </source>
</evidence>
<protein>
    <submittedName>
        <fullName evidence="1">PhoP regulatory network protein YrbL</fullName>
    </submittedName>
</protein>
<dbReference type="Pfam" id="PF10707">
    <property type="entry name" value="YrbL-PhoP_reg"/>
    <property type="match status" value="1"/>
</dbReference>
<dbReference type="Proteomes" id="UP000182350">
    <property type="component" value="Unassembled WGS sequence"/>
</dbReference>